<dbReference type="PROSITE" id="PS50994">
    <property type="entry name" value="INTEGRASE"/>
    <property type="match status" value="1"/>
</dbReference>
<dbReference type="GO" id="GO:0003676">
    <property type="term" value="F:nucleic acid binding"/>
    <property type="evidence" value="ECO:0007669"/>
    <property type="project" value="InterPro"/>
</dbReference>
<proteinExistence type="predicted"/>
<dbReference type="Pfam" id="PF14223">
    <property type="entry name" value="Retrotran_gag_2"/>
    <property type="match status" value="1"/>
</dbReference>
<evidence type="ECO:0000313" key="4">
    <source>
        <dbReference type="Proteomes" id="UP001341281"/>
    </source>
</evidence>
<dbReference type="PANTHER" id="PTHR42648:SF31">
    <property type="entry name" value="RNA-DIRECTED DNA POLYMERASE"/>
    <property type="match status" value="1"/>
</dbReference>
<dbReference type="EMBL" id="CP144752">
    <property type="protein sequence ID" value="WVZ87940.1"/>
    <property type="molecule type" value="Genomic_DNA"/>
</dbReference>
<evidence type="ECO:0000256" key="1">
    <source>
        <dbReference type="SAM" id="MobiDB-lite"/>
    </source>
</evidence>
<feature type="compositionally biased region" description="Low complexity" evidence="1">
    <location>
        <begin position="552"/>
        <end position="569"/>
    </location>
</feature>
<dbReference type="InterPro" id="IPR036397">
    <property type="entry name" value="RNaseH_sf"/>
</dbReference>
<feature type="region of interest" description="Disordered" evidence="1">
    <location>
        <begin position="203"/>
        <end position="223"/>
    </location>
</feature>
<feature type="region of interest" description="Disordered" evidence="1">
    <location>
        <begin position="502"/>
        <end position="569"/>
    </location>
</feature>
<dbReference type="Gene3D" id="3.30.420.10">
    <property type="entry name" value="Ribonuclease H-like superfamily/Ribonuclease H"/>
    <property type="match status" value="1"/>
</dbReference>
<evidence type="ECO:0000259" key="2">
    <source>
        <dbReference type="PROSITE" id="PS50994"/>
    </source>
</evidence>
<feature type="domain" description="Integrase catalytic" evidence="2">
    <location>
        <begin position="643"/>
        <end position="815"/>
    </location>
</feature>
<gene>
    <name evidence="3" type="ORF">U9M48_034514</name>
</gene>
<keyword evidence="4" id="KW-1185">Reference proteome</keyword>
<feature type="region of interest" description="Disordered" evidence="1">
    <location>
        <begin position="283"/>
        <end position="313"/>
    </location>
</feature>
<dbReference type="PANTHER" id="PTHR42648">
    <property type="entry name" value="TRANSPOSASE, PUTATIVE-RELATED"/>
    <property type="match status" value="1"/>
</dbReference>
<sequence>MAGRRPPPPPTSSSSPPLPSSSLPATAAVAGIGRRRLPWGAPVPPAGAGAWGEHGPVFPAAASSPAFVAVAEHVDPPPPAGLPTSGGLDPPPAASDPLLAASGGLAPPLATSAGLPASSAPPAASSMGAAAAAEAAAASAAARASLPLPLRPPASLHSVWAGPGWGALDLGAGWGPFGSVYTAGPSSSPAFVAIGDPPATDPALTAPLSVSRDSGRDGGQVFHEPSAGAALAAALRAAKAEAAAAQERARAAAIALERERAGADALARRVAEAERYLYGAPELPLPQDSAAASPPGGRGPKHPGPGSGRPRPEVFLLQPLAGLGPLTLHRYALDDHVLLDTPAADRDPAWQRLDIIVLSWIFGTLSLDLQDIVRAPEGTARQTWQALEGQFLGNAEARALQLDAAFRTFEQGDLSVGEYCRRMKGMADALCDLGWPMEDRFLVLNIVRGLNDSYGHLKTWISKQKPFPSFLQIRDDLVLDEITRGFSKGSSSTVLVAATPAAPTSSAPPVAPPAPATPPAHSLLGAPPPGPSGGGGGRGGRCRRSGRGGASRGSTSTPAPTPAAAGGAPWPSFSNPWSGRISMWPFQAPGGVLALSTSHRLCSLALLLLRRRRPGSHLLSLLWPGLLDGTRIWLPGVHFSDVIALGPFTPSDRIFDLVHCDLWTSPVLSISGYKYYLVVVDDFSHYSWTFSLRFKSEAFSTLSHFFAWVSTQFGLTIKAVQCDNGREFDNNASRSFFLTRGVQLRMSCPYTSAQNGKAERMIRTTNDVMRTLLFQASLPARFWAESLHTATYLLNRLPSTASPAPTPHHALFGTPPRYDHLRVFGCAC</sequence>
<dbReference type="GO" id="GO:0015074">
    <property type="term" value="P:DNA integration"/>
    <property type="evidence" value="ECO:0007669"/>
    <property type="project" value="InterPro"/>
</dbReference>
<protein>
    <recommendedName>
        <fullName evidence="2">Integrase catalytic domain-containing protein</fullName>
    </recommendedName>
</protein>
<dbReference type="AlphaFoldDB" id="A0AAQ3X7I0"/>
<dbReference type="InterPro" id="IPR001584">
    <property type="entry name" value="Integrase_cat-core"/>
</dbReference>
<dbReference type="Proteomes" id="UP001341281">
    <property type="component" value="Chromosome 08"/>
</dbReference>
<dbReference type="SUPFAM" id="SSF53098">
    <property type="entry name" value="Ribonuclease H-like"/>
    <property type="match status" value="1"/>
</dbReference>
<name>A0AAQ3X7I0_PASNO</name>
<reference evidence="3 4" key="1">
    <citation type="submission" date="2024-02" db="EMBL/GenBank/DDBJ databases">
        <title>High-quality chromosome-scale genome assembly of Pensacola bahiagrass (Paspalum notatum Flugge var. saurae).</title>
        <authorList>
            <person name="Vega J.M."/>
            <person name="Podio M."/>
            <person name="Orjuela J."/>
            <person name="Siena L.A."/>
            <person name="Pessino S.C."/>
            <person name="Combes M.C."/>
            <person name="Mariac C."/>
            <person name="Albertini E."/>
            <person name="Pupilli F."/>
            <person name="Ortiz J.P.A."/>
            <person name="Leblanc O."/>
        </authorList>
    </citation>
    <scope>NUCLEOTIDE SEQUENCE [LARGE SCALE GENOMIC DNA]</scope>
    <source>
        <strain evidence="3">R1</strain>
        <tissue evidence="3">Leaf</tissue>
    </source>
</reference>
<accession>A0AAQ3X7I0</accession>
<organism evidence="3 4">
    <name type="scientific">Paspalum notatum var. saurae</name>
    <dbReference type="NCBI Taxonomy" id="547442"/>
    <lineage>
        <taxon>Eukaryota</taxon>
        <taxon>Viridiplantae</taxon>
        <taxon>Streptophyta</taxon>
        <taxon>Embryophyta</taxon>
        <taxon>Tracheophyta</taxon>
        <taxon>Spermatophyta</taxon>
        <taxon>Magnoliopsida</taxon>
        <taxon>Liliopsida</taxon>
        <taxon>Poales</taxon>
        <taxon>Poaceae</taxon>
        <taxon>PACMAD clade</taxon>
        <taxon>Panicoideae</taxon>
        <taxon>Andropogonodae</taxon>
        <taxon>Paspaleae</taxon>
        <taxon>Paspalinae</taxon>
        <taxon>Paspalum</taxon>
    </lineage>
</organism>
<dbReference type="InterPro" id="IPR039537">
    <property type="entry name" value="Retrotran_Ty1/copia-like"/>
</dbReference>
<feature type="region of interest" description="Disordered" evidence="1">
    <location>
        <begin position="1"/>
        <end position="25"/>
    </location>
</feature>
<dbReference type="Pfam" id="PF00665">
    <property type="entry name" value="rve"/>
    <property type="match status" value="1"/>
</dbReference>
<feature type="compositionally biased region" description="Pro residues" evidence="1">
    <location>
        <begin position="1"/>
        <end position="19"/>
    </location>
</feature>
<evidence type="ECO:0000313" key="3">
    <source>
        <dbReference type="EMBL" id="WVZ87940.1"/>
    </source>
</evidence>
<feature type="region of interest" description="Disordered" evidence="1">
    <location>
        <begin position="72"/>
        <end position="102"/>
    </location>
</feature>
<feature type="compositionally biased region" description="Pro residues" evidence="1">
    <location>
        <begin position="509"/>
        <end position="518"/>
    </location>
</feature>
<dbReference type="InterPro" id="IPR012337">
    <property type="entry name" value="RNaseH-like_sf"/>
</dbReference>